<dbReference type="EMBL" id="NIDE01000014">
    <property type="protein sequence ID" value="OWK37923.1"/>
    <property type="molecule type" value="Genomic_DNA"/>
</dbReference>
<name>A0A225DAD0_9BACT</name>
<evidence type="ECO:0000256" key="1">
    <source>
        <dbReference type="SAM" id="MobiDB-lite"/>
    </source>
</evidence>
<dbReference type="Proteomes" id="UP000214646">
    <property type="component" value="Unassembled WGS sequence"/>
</dbReference>
<sequence>MFSTSTRPSKRWDAARGDAGLARAGQTSDLKEEARKALRIPPNYGSINNTPLRATVGAQPVVFGIDIR</sequence>
<accession>A0A225DAD0</accession>
<gene>
    <name evidence="2" type="ORF">FRUB_07043</name>
</gene>
<organism evidence="2 3">
    <name type="scientific">Fimbriiglobus ruber</name>
    <dbReference type="NCBI Taxonomy" id="1908690"/>
    <lineage>
        <taxon>Bacteria</taxon>
        <taxon>Pseudomonadati</taxon>
        <taxon>Planctomycetota</taxon>
        <taxon>Planctomycetia</taxon>
        <taxon>Gemmatales</taxon>
        <taxon>Gemmataceae</taxon>
        <taxon>Fimbriiglobus</taxon>
    </lineage>
</organism>
<reference evidence="3" key="1">
    <citation type="submission" date="2017-06" db="EMBL/GenBank/DDBJ databases">
        <title>Genome analysis of Fimbriiglobus ruber SP5, the first member of the order Planctomycetales with confirmed chitinolytic capability.</title>
        <authorList>
            <person name="Ravin N.V."/>
            <person name="Rakitin A.L."/>
            <person name="Ivanova A.A."/>
            <person name="Beletsky A.V."/>
            <person name="Kulichevskaya I.S."/>
            <person name="Mardanov A.V."/>
            <person name="Dedysh S.N."/>
        </authorList>
    </citation>
    <scope>NUCLEOTIDE SEQUENCE [LARGE SCALE GENOMIC DNA]</scope>
    <source>
        <strain evidence="3">SP5</strain>
    </source>
</reference>
<evidence type="ECO:0000313" key="3">
    <source>
        <dbReference type="Proteomes" id="UP000214646"/>
    </source>
</evidence>
<protein>
    <submittedName>
        <fullName evidence="2">Uncharacterized protein</fullName>
    </submittedName>
</protein>
<dbReference type="AlphaFoldDB" id="A0A225DAD0"/>
<proteinExistence type="predicted"/>
<keyword evidence="3" id="KW-1185">Reference proteome</keyword>
<evidence type="ECO:0000313" key="2">
    <source>
        <dbReference type="EMBL" id="OWK37923.1"/>
    </source>
</evidence>
<comment type="caution">
    <text evidence="2">The sequence shown here is derived from an EMBL/GenBank/DDBJ whole genome shotgun (WGS) entry which is preliminary data.</text>
</comment>
<feature type="region of interest" description="Disordered" evidence="1">
    <location>
        <begin position="1"/>
        <end position="30"/>
    </location>
</feature>